<keyword evidence="5 14" id="KW-0812">Transmembrane</keyword>
<evidence type="ECO:0000313" key="15">
    <source>
        <dbReference type="EMBL" id="KDP29948.1"/>
    </source>
</evidence>
<dbReference type="EMBL" id="KK914724">
    <property type="protein sequence ID" value="KDP29948.1"/>
    <property type="molecule type" value="Genomic_DNA"/>
</dbReference>
<evidence type="ECO:0000256" key="5">
    <source>
        <dbReference type="ARBA" id="ARBA00022692"/>
    </source>
</evidence>
<comment type="similarity">
    <text evidence="3 13">Belongs to the cytochrome P450 family.</text>
</comment>
<dbReference type="CDD" id="cd20654">
    <property type="entry name" value="CYP82"/>
    <property type="match status" value="1"/>
</dbReference>
<evidence type="ECO:0000256" key="3">
    <source>
        <dbReference type="ARBA" id="ARBA00010617"/>
    </source>
</evidence>
<keyword evidence="4 12" id="KW-0349">Heme</keyword>
<dbReference type="InterPro" id="IPR050651">
    <property type="entry name" value="Plant_Cytochrome_P450_Monoox"/>
</dbReference>
<gene>
    <name evidence="15" type="ORF">JCGZ_18517</name>
</gene>
<dbReference type="OrthoDB" id="2789670at2759"/>
<evidence type="ECO:0008006" key="17">
    <source>
        <dbReference type="Google" id="ProtNLM"/>
    </source>
</evidence>
<protein>
    <recommendedName>
        <fullName evidence="17">Cytochrome P450</fullName>
    </recommendedName>
</protein>
<dbReference type="PROSITE" id="PS00086">
    <property type="entry name" value="CYTOCHROME_P450"/>
    <property type="match status" value="1"/>
</dbReference>
<evidence type="ECO:0000256" key="14">
    <source>
        <dbReference type="SAM" id="Phobius"/>
    </source>
</evidence>
<dbReference type="PRINTS" id="PR00385">
    <property type="entry name" value="P450"/>
</dbReference>
<dbReference type="Pfam" id="PF00067">
    <property type="entry name" value="p450"/>
    <property type="match status" value="1"/>
</dbReference>
<accession>A0A067K4H1</accession>
<comment type="cofactor">
    <cofactor evidence="1 12">
        <name>heme</name>
        <dbReference type="ChEBI" id="CHEBI:30413"/>
    </cofactor>
</comment>
<feature type="transmembrane region" description="Helical" evidence="14">
    <location>
        <begin position="13"/>
        <end position="31"/>
    </location>
</feature>
<dbReference type="SUPFAM" id="SSF48264">
    <property type="entry name" value="Cytochrome P450"/>
    <property type="match status" value="1"/>
</dbReference>
<dbReference type="FunFam" id="1.10.630.10:FF:000026">
    <property type="entry name" value="Cytochrome P450 82C4"/>
    <property type="match status" value="1"/>
</dbReference>
<dbReference type="InterPro" id="IPR002401">
    <property type="entry name" value="Cyt_P450_E_grp-I"/>
</dbReference>
<evidence type="ECO:0000256" key="9">
    <source>
        <dbReference type="ARBA" id="ARBA00023004"/>
    </source>
</evidence>
<evidence type="ECO:0000256" key="6">
    <source>
        <dbReference type="ARBA" id="ARBA00022723"/>
    </source>
</evidence>
<keyword evidence="10 13" id="KW-0503">Monooxygenase</keyword>
<evidence type="ECO:0000256" key="10">
    <source>
        <dbReference type="ARBA" id="ARBA00023033"/>
    </source>
</evidence>
<keyword evidence="11 14" id="KW-0472">Membrane</keyword>
<evidence type="ECO:0000256" key="7">
    <source>
        <dbReference type="ARBA" id="ARBA00022989"/>
    </source>
</evidence>
<keyword evidence="16" id="KW-1185">Reference proteome</keyword>
<dbReference type="GO" id="GO:0016020">
    <property type="term" value="C:membrane"/>
    <property type="evidence" value="ECO:0007669"/>
    <property type="project" value="UniProtKB-SubCell"/>
</dbReference>
<evidence type="ECO:0000256" key="4">
    <source>
        <dbReference type="ARBA" id="ARBA00022617"/>
    </source>
</evidence>
<dbReference type="AlphaFoldDB" id="A0A067K4H1"/>
<dbReference type="GO" id="GO:0004497">
    <property type="term" value="F:monooxygenase activity"/>
    <property type="evidence" value="ECO:0007669"/>
    <property type="project" value="UniProtKB-KW"/>
</dbReference>
<organism evidence="15 16">
    <name type="scientific">Jatropha curcas</name>
    <name type="common">Barbados nut</name>
    <dbReference type="NCBI Taxonomy" id="180498"/>
    <lineage>
        <taxon>Eukaryota</taxon>
        <taxon>Viridiplantae</taxon>
        <taxon>Streptophyta</taxon>
        <taxon>Embryophyta</taxon>
        <taxon>Tracheophyta</taxon>
        <taxon>Spermatophyta</taxon>
        <taxon>Magnoliopsida</taxon>
        <taxon>eudicotyledons</taxon>
        <taxon>Gunneridae</taxon>
        <taxon>Pentapetalae</taxon>
        <taxon>rosids</taxon>
        <taxon>fabids</taxon>
        <taxon>Malpighiales</taxon>
        <taxon>Euphorbiaceae</taxon>
        <taxon>Crotonoideae</taxon>
        <taxon>Jatropheae</taxon>
        <taxon>Jatropha</taxon>
    </lineage>
</organism>
<comment type="subcellular location">
    <subcellularLocation>
        <location evidence="2">Membrane</location>
    </subcellularLocation>
</comment>
<dbReference type="Gene3D" id="1.10.630.10">
    <property type="entry name" value="Cytochrome P450"/>
    <property type="match status" value="1"/>
</dbReference>
<evidence type="ECO:0000256" key="11">
    <source>
        <dbReference type="ARBA" id="ARBA00023136"/>
    </source>
</evidence>
<dbReference type="GO" id="GO:0005506">
    <property type="term" value="F:iron ion binding"/>
    <property type="evidence" value="ECO:0007669"/>
    <property type="project" value="InterPro"/>
</dbReference>
<evidence type="ECO:0000256" key="2">
    <source>
        <dbReference type="ARBA" id="ARBA00004370"/>
    </source>
</evidence>
<evidence type="ECO:0000256" key="13">
    <source>
        <dbReference type="RuleBase" id="RU000461"/>
    </source>
</evidence>
<reference evidence="15 16" key="1">
    <citation type="journal article" date="2014" name="PLoS ONE">
        <title>Global Analysis of Gene Expression Profiles in Physic Nut (Jatropha curcas L.) Seedlings Exposed to Salt Stress.</title>
        <authorList>
            <person name="Zhang L."/>
            <person name="Zhang C."/>
            <person name="Wu P."/>
            <person name="Chen Y."/>
            <person name="Li M."/>
            <person name="Jiang H."/>
            <person name="Wu G."/>
        </authorList>
    </citation>
    <scope>NUCLEOTIDE SEQUENCE [LARGE SCALE GENOMIC DNA]</scope>
    <source>
        <strain evidence="16">cv. GZQX0401</strain>
        <tissue evidence="15">Young leaves</tissue>
    </source>
</reference>
<feature type="binding site" description="axial binding residue" evidence="12">
    <location>
        <position position="465"/>
    </location>
    <ligand>
        <name>heme</name>
        <dbReference type="ChEBI" id="CHEBI:30413"/>
    </ligand>
    <ligandPart>
        <name>Fe</name>
        <dbReference type="ChEBI" id="CHEBI:18248"/>
    </ligandPart>
</feature>
<evidence type="ECO:0000256" key="1">
    <source>
        <dbReference type="ARBA" id="ARBA00001971"/>
    </source>
</evidence>
<dbReference type="GO" id="GO:0016705">
    <property type="term" value="F:oxidoreductase activity, acting on paired donors, with incorporation or reduction of molecular oxygen"/>
    <property type="evidence" value="ECO:0007669"/>
    <property type="project" value="InterPro"/>
</dbReference>
<keyword evidence="6 12" id="KW-0479">Metal-binding</keyword>
<dbReference type="InterPro" id="IPR036396">
    <property type="entry name" value="Cyt_P450_sf"/>
</dbReference>
<dbReference type="KEGG" id="jcu:105641532"/>
<proteinExistence type="inferred from homology"/>
<sequence>MEFLSPLCESLDIIILSILAPVILFSFFLISRKRSANNKKRLPPEAAGGWPIVGHLPLLSLSKAPYITLGKIADKLGPLFTIRLGVHRALIVSSWEMAKECYSTNDEAFASRPKALFFDVMGYNYAMIGATPYGEYWRQIRKISTLKLLSNYRLDLLRHVRETEVKEAVGGLYKKWMKNKSSSGKLVVEMKNWFWDLNLNVILKMVVGKRYVEYINGEDESNEESDTWQNTVRDFFELAGKFAVSDALPFLRWLDVGGVEKAMKKTMTDMDEIMDRWLQEHKQKKAKPEEEDLMDVLMSALDDENTLFTQDAGTINKATCLSLILAASDIVRAALTWTLSLILNNPNVLKKAKQELYTHIGQDRQVQDSDVKNLVYLQAIVKEALRLYPPGPVSVPRECIKDCSVGGYHIPAGTRLIVNISRIHRDPRVWSNPSEFEPERFLSMNIDVKGKNPELIPFGSGRRMCPGATFALQILNLTLASFLHAFEIETPSGKPVDMSEGTGIINLKATPLEVALTPRLSAHLY</sequence>
<dbReference type="Proteomes" id="UP000027138">
    <property type="component" value="Unassembled WGS sequence"/>
</dbReference>
<dbReference type="PANTHER" id="PTHR47947:SF26">
    <property type="entry name" value="CYTOCHROME P450"/>
    <property type="match status" value="1"/>
</dbReference>
<evidence type="ECO:0000256" key="12">
    <source>
        <dbReference type="PIRSR" id="PIRSR602401-1"/>
    </source>
</evidence>
<dbReference type="GO" id="GO:0020037">
    <property type="term" value="F:heme binding"/>
    <property type="evidence" value="ECO:0007669"/>
    <property type="project" value="InterPro"/>
</dbReference>
<dbReference type="PRINTS" id="PR00463">
    <property type="entry name" value="EP450I"/>
</dbReference>
<dbReference type="PANTHER" id="PTHR47947">
    <property type="entry name" value="CYTOCHROME P450 82C3-RELATED"/>
    <property type="match status" value="1"/>
</dbReference>
<name>A0A067K4H1_JATCU</name>
<dbReference type="InterPro" id="IPR001128">
    <property type="entry name" value="Cyt_P450"/>
</dbReference>
<keyword evidence="9 12" id="KW-0408">Iron</keyword>
<keyword evidence="8 13" id="KW-0560">Oxidoreductase</keyword>
<keyword evidence="7 14" id="KW-1133">Transmembrane helix</keyword>
<evidence type="ECO:0000313" key="16">
    <source>
        <dbReference type="Proteomes" id="UP000027138"/>
    </source>
</evidence>
<evidence type="ECO:0000256" key="8">
    <source>
        <dbReference type="ARBA" id="ARBA00023002"/>
    </source>
</evidence>
<dbReference type="InterPro" id="IPR017972">
    <property type="entry name" value="Cyt_P450_CS"/>
</dbReference>